<accession>A0AA95GGN9</accession>
<reference evidence="2" key="1">
    <citation type="submission" date="2023-04" db="EMBL/GenBank/DDBJ databases">
        <title>Genome dynamics across the evolutionary transition to endosymbiosis.</title>
        <authorList>
            <person name="Siozios S."/>
            <person name="Nadal-Jimenez P."/>
            <person name="Azagi T."/>
            <person name="Sprong H."/>
            <person name="Frost C.L."/>
            <person name="Parratt S.R."/>
            <person name="Taylor G."/>
            <person name="Brettell L."/>
            <person name="Lew K.C."/>
            <person name="Croft L."/>
            <person name="King K.C."/>
            <person name="Brockhurst M.A."/>
            <person name="Hypsa V."/>
            <person name="Novakova E."/>
            <person name="Darby A.C."/>
            <person name="Hurst G.D.D."/>
        </authorList>
    </citation>
    <scope>NUCLEOTIDE SEQUENCE</scope>
    <source>
        <strain evidence="2">AIh</strain>
        <plasmid evidence="1">paIh1</plasmid>
    </source>
</reference>
<evidence type="ECO:0000313" key="3">
    <source>
        <dbReference type="Proteomes" id="UP001177597"/>
    </source>
</evidence>
<evidence type="ECO:0000313" key="2">
    <source>
        <dbReference type="EMBL" id="WGL96010.1"/>
    </source>
</evidence>
<dbReference type="AlphaFoldDB" id="A0AA95GGN9"/>
<gene>
    <name evidence="1" type="ORF">QE207_00515</name>
    <name evidence="2" type="ORF">QE207_05330</name>
</gene>
<dbReference type="Proteomes" id="UP001177597">
    <property type="component" value="Plasmid paIh1"/>
</dbReference>
<dbReference type="RefSeq" id="WP_280628246.1">
    <property type="nucleotide sequence ID" value="NZ_CP123491.1"/>
</dbReference>
<proteinExistence type="predicted"/>
<dbReference type="Proteomes" id="UP001177597">
    <property type="component" value="Chromosome"/>
</dbReference>
<dbReference type="EMBL" id="CP123498">
    <property type="protein sequence ID" value="WGL96010.1"/>
    <property type="molecule type" value="Genomic_DNA"/>
</dbReference>
<geneLocation type="plasmid" evidence="1 3">
    <name>paIh1</name>
</geneLocation>
<dbReference type="EMBL" id="CP123491">
    <property type="protein sequence ID" value="WGL93778.1"/>
    <property type="molecule type" value="Genomic_DNA"/>
</dbReference>
<organism evidence="2 3">
    <name type="scientific">Arsenophonus nasoniae</name>
    <name type="common">son-killer infecting Nasonia vitripennis</name>
    <dbReference type="NCBI Taxonomy" id="638"/>
    <lineage>
        <taxon>Bacteria</taxon>
        <taxon>Pseudomonadati</taxon>
        <taxon>Pseudomonadota</taxon>
        <taxon>Gammaproteobacteria</taxon>
        <taxon>Enterobacterales</taxon>
        <taxon>Morganellaceae</taxon>
        <taxon>Arsenophonus</taxon>
    </lineage>
</organism>
<keyword evidence="1" id="KW-0614">Plasmid</keyword>
<sequence>MNMTGLFIDGKFKRYALTVNGRLLPGLSTIVINTEPLQKPRVTASFILYDEMTVDAPDIYLKD</sequence>
<evidence type="ECO:0000313" key="1">
    <source>
        <dbReference type="EMBL" id="WGL93778.1"/>
    </source>
</evidence>
<name>A0AA95GGN9_9GAMM</name>
<protein>
    <submittedName>
        <fullName evidence="2">Uncharacterized protein</fullName>
    </submittedName>
</protein>